<gene>
    <name evidence="2" type="ORF">MVEN_01113300</name>
</gene>
<dbReference type="EMBL" id="JACAZI010000008">
    <property type="protein sequence ID" value="KAF7354253.1"/>
    <property type="molecule type" value="Genomic_DNA"/>
</dbReference>
<dbReference type="Proteomes" id="UP000620124">
    <property type="component" value="Unassembled WGS sequence"/>
</dbReference>
<comment type="caution">
    <text evidence="2">The sequence shown here is derived from an EMBL/GenBank/DDBJ whole genome shotgun (WGS) entry which is preliminary data.</text>
</comment>
<dbReference type="AlphaFoldDB" id="A0A8H7D0J1"/>
<feature type="compositionally biased region" description="Basic and acidic residues" evidence="1">
    <location>
        <begin position="146"/>
        <end position="155"/>
    </location>
</feature>
<keyword evidence="3" id="KW-1185">Reference proteome</keyword>
<name>A0A8H7D0J1_9AGAR</name>
<feature type="region of interest" description="Disordered" evidence="1">
    <location>
        <begin position="64"/>
        <end position="83"/>
    </location>
</feature>
<organism evidence="2 3">
    <name type="scientific">Mycena venus</name>
    <dbReference type="NCBI Taxonomy" id="2733690"/>
    <lineage>
        <taxon>Eukaryota</taxon>
        <taxon>Fungi</taxon>
        <taxon>Dikarya</taxon>
        <taxon>Basidiomycota</taxon>
        <taxon>Agaricomycotina</taxon>
        <taxon>Agaricomycetes</taxon>
        <taxon>Agaricomycetidae</taxon>
        <taxon>Agaricales</taxon>
        <taxon>Marasmiineae</taxon>
        <taxon>Mycenaceae</taxon>
        <taxon>Mycena</taxon>
    </lineage>
</organism>
<reference evidence="2" key="1">
    <citation type="submission" date="2020-05" db="EMBL/GenBank/DDBJ databases">
        <title>Mycena genomes resolve the evolution of fungal bioluminescence.</title>
        <authorList>
            <person name="Tsai I.J."/>
        </authorList>
    </citation>
    <scope>NUCLEOTIDE SEQUENCE</scope>
    <source>
        <strain evidence="2">CCC161011</strain>
    </source>
</reference>
<dbReference type="OrthoDB" id="3215907at2759"/>
<feature type="region of interest" description="Disordered" evidence="1">
    <location>
        <begin position="131"/>
        <end position="173"/>
    </location>
</feature>
<evidence type="ECO:0000313" key="2">
    <source>
        <dbReference type="EMBL" id="KAF7354253.1"/>
    </source>
</evidence>
<feature type="compositionally biased region" description="Polar residues" evidence="1">
    <location>
        <begin position="156"/>
        <end position="165"/>
    </location>
</feature>
<accession>A0A8H7D0J1</accession>
<protein>
    <submittedName>
        <fullName evidence="2">Uncharacterized protein</fullName>
    </submittedName>
</protein>
<feature type="compositionally biased region" description="Polar residues" evidence="1">
    <location>
        <begin position="65"/>
        <end position="83"/>
    </location>
</feature>
<sequence>MLTAYSESNPLPRAHAHRVRLLRSSRKVESILGESLVFTERESLKISRRTSHARPVLVVRLPLDSESSSIPPGGTTDSSLSPTSIVSPNFSASFSSMPRITPEGEIIARRRQMAAKLSRTLGENIPPELVKARRRRRASSVAGARFRSDTLRSKLQESVPSNSPEQCMVRSSDGSDVCLIGRDRVDGKV</sequence>
<proteinExistence type="predicted"/>
<evidence type="ECO:0000313" key="3">
    <source>
        <dbReference type="Proteomes" id="UP000620124"/>
    </source>
</evidence>
<evidence type="ECO:0000256" key="1">
    <source>
        <dbReference type="SAM" id="MobiDB-lite"/>
    </source>
</evidence>